<accession>A0A645CTI8</accession>
<comment type="caution">
    <text evidence="1">The sequence shown here is derived from an EMBL/GenBank/DDBJ whole genome shotgun (WGS) entry which is preliminary data.</text>
</comment>
<proteinExistence type="predicted"/>
<sequence>MTRYCVNKNADENGYHEVHTESCSYLPISSNRQDLGYHNSCSEAVQKAKQYYSSVDGCYYCCQACHKH</sequence>
<dbReference type="AlphaFoldDB" id="A0A645CTI8"/>
<protein>
    <submittedName>
        <fullName evidence="1">Uncharacterized protein</fullName>
    </submittedName>
</protein>
<reference evidence="1" key="1">
    <citation type="submission" date="2019-08" db="EMBL/GenBank/DDBJ databases">
        <authorList>
            <person name="Kucharzyk K."/>
            <person name="Murdoch R.W."/>
            <person name="Higgins S."/>
            <person name="Loffler F."/>
        </authorList>
    </citation>
    <scope>NUCLEOTIDE SEQUENCE</scope>
</reference>
<gene>
    <name evidence="1" type="ORF">SDC9_127284</name>
</gene>
<organism evidence="1">
    <name type="scientific">bioreactor metagenome</name>
    <dbReference type="NCBI Taxonomy" id="1076179"/>
    <lineage>
        <taxon>unclassified sequences</taxon>
        <taxon>metagenomes</taxon>
        <taxon>ecological metagenomes</taxon>
    </lineage>
</organism>
<dbReference type="EMBL" id="VSSQ01029917">
    <property type="protein sequence ID" value="MPM80237.1"/>
    <property type="molecule type" value="Genomic_DNA"/>
</dbReference>
<name>A0A645CTI8_9ZZZZ</name>
<evidence type="ECO:0000313" key="1">
    <source>
        <dbReference type="EMBL" id="MPM80237.1"/>
    </source>
</evidence>